<dbReference type="GO" id="GO:0005814">
    <property type="term" value="C:centriole"/>
    <property type="evidence" value="ECO:0007669"/>
    <property type="project" value="InterPro"/>
</dbReference>
<dbReference type="AlphaFoldDB" id="A0A3N0XQU3"/>
<dbReference type="EMBL" id="RJVU01067364">
    <property type="protein sequence ID" value="ROI83824.1"/>
    <property type="molecule type" value="Genomic_DNA"/>
</dbReference>
<gene>
    <name evidence="2" type="ORF">DPX16_14766</name>
</gene>
<feature type="compositionally biased region" description="Basic residues" evidence="1">
    <location>
        <begin position="220"/>
        <end position="229"/>
    </location>
</feature>
<feature type="compositionally biased region" description="Polar residues" evidence="1">
    <location>
        <begin position="592"/>
        <end position="604"/>
    </location>
</feature>
<feature type="compositionally biased region" description="Low complexity" evidence="1">
    <location>
        <begin position="188"/>
        <end position="206"/>
    </location>
</feature>
<name>A0A3N0XQU3_ANAGA</name>
<evidence type="ECO:0000313" key="2">
    <source>
        <dbReference type="EMBL" id="ROI83824.1"/>
    </source>
</evidence>
<proteinExistence type="predicted"/>
<evidence type="ECO:0000313" key="3">
    <source>
        <dbReference type="Proteomes" id="UP000281406"/>
    </source>
</evidence>
<feature type="region of interest" description="Disordered" evidence="1">
    <location>
        <begin position="586"/>
        <end position="615"/>
    </location>
</feature>
<dbReference type="GO" id="GO:0007099">
    <property type="term" value="P:centriole replication"/>
    <property type="evidence" value="ECO:0007669"/>
    <property type="project" value="InterPro"/>
</dbReference>
<keyword evidence="3" id="KW-1185">Reference proteome</keyword>
<evidence type="ECO:0000256" key="1">
    <source>
        <dbReference type="SAM" id="MobiDB-lite"/>
    </source>
</evidence>
<dbReference type="Proteomes" id="UP000281406">
    <property type="component" value="Unassembled WGS sequence"/>
</dbReference>
<protein>
    <submittedName>
        <fullName evidence="2">Centriolar coiled-coil protein of 110 kDa</fullName>
    </submittedName>
</protein>
<dbReference type="InterPro" id="IPR033207">
    <property type="entry name" value="CCP110"/>
</dbReference>
<feature type="region of interest" description="Disordered" evidence="1">
    <location>
        <begin position="115"/>
        <end position="164"/>
    </location>
</feature>
<feature type="compositionally biased region" description="Polar residues" evidence="1">
    <location>
        <begin position="473"/>
        <end position="490"/>
    </location>
</feature>
<dbReference type="OrthoDB" id="10028852at2759"/>
<feature type="compositionally biased region" description="Polar residues" evidence="1">
    <location>
        <begin position="364"/>
        <end position="376"/>
    </location>
</feature>
<dbReference type="GO" id="GO:0032465">
    <property type="term" value="P:regulation of cytokinesis"/>
    <property type="evidence" value="ECO:0007669"/>
    <property type="project" value="InterPro"/>
</dbReference>
<feature type="compositionally biased region" description="Polar residues" evidence="1">
    <location>
        <begin position="310"/>
        <end position="320"/>
    </location>
</feature>
<feature type="region of interest" description="Disordered" evidence="1">
    <location>
        <begin position="473"/>
        <end position="492"/>
    </location>
</feature>
<dbReference type="PANTHER" id="PTHR13594:SF1">
    <property type="entry name" value="CENTRIOLAR COILED-COIL PROTEIN OF 110 KDA"/>
    <property type="match status" value="1"/>
</dbReference>
<feature type="compositionally biased region" description="Low complexity" evidence="1">
    <location>
        <begin position="350"/>
        <end position="361"/>
    </location>
</feature>
<organism evidence="2 3">
    <name type="scientific">Anabarilius grahami</name>
    <name type="common">Kanglang fish</name>
    <name type="synonym">Barilius grahami</name>
    <dbReference type="NCBI Taxonomy" id="495550"/>
    <lineage>
        <taxon>Eukaryota</taxon>
        <taxon>Metazoa</taxon>
        <taxon>Chordata</taxon>
        <taxon>Craniata</taxon>
        <taxon>Vertebrata</taxon>
        <taxon>Euteleostomi</taxon>
        <taxon>Actinopterygii</taxon>
        <taxon>Neopterygii</taxon>
        <taxon>Teleostei</taxon>
        <taxon>Ostariophysi</taxon>
        <taxon>Cypriniformes</taxon>
        <taxon>Xenocyprididae</taxon>
        <taxon>Xenocypridinae</taxon>
        <taxon>Xenocypridinae incertae sedis</taxon>
        <taxon>Anabarilius</taxon>
    </lineage>
</organism>
<accession>A0A3N0XQU3</accession>
<comment type="caution">
    <text evidence="2">The sequence shown here is derived from an EMBL/GenBank/DDBJ whole genome shotgun (WGS) entry which is preliminary data.</text>
</comment>
<feature type="compositionally biased region" description="Polar residues" evidence="1">
    <location>
        <begin position="244"/>
        <end position="258"/>
    </location>
</feature>
<feature type="compositionally biased region" description="Polar residues" evidence="1">
    <location>
        <begin position="150"/>
        <end position="161"/>
    </location>
</feature>
<feature type="compositionally biased region" description="Polar residues" evidence="1">
    <location>
        <begin position="122"/>
        <end position="141"/>
    </location>
</feature>
<sequence length="667" mass="74236">MIRVSAAQGRGFPWLLCNASINNGRCVILREMESYEQFCSRTLNALLPPACSTAPERQRALSDMHFRGRRLLEPVLSEALRVQMADDRQTAVERDRKRQTDALLQRVQDVLNNIHLKKTQNESDSITSDPSLSHGSKTSPIRSIRPFTAPAQNRNLSPSSSLKRETLRLLNQRMEKLLSDESRDGSDGSESPDSTLSGLSLSLTGSYAQLPGPQPSRSPLTHRARRPRPHAAGNILISHPVSESELSTNGSEYLSGSGHNEQRLIERSVFTASSPAPSGAEWNCSCSEFSDRQLSIITSTPSSRKETTRLDSTQDLSPENTRPARRSPPAPLNRSYDVESPSPSLIRPHVSSASSPGSVGPIRHSQQQDETGEEQQIQALDTMRERLEREHAHQISDLLAAQERQTQRAETQTADVGVCAAAPEEAERTEQEEHDVINAGAQPEDETHFTHTGRVCGADEASLSSHCRGSRFSNTQTLTDGENHTPAQNRTGKDTHQYFLNIPAAVSQSVNVLQDSRALIRSFQTDSQQKRASVSHQDLTLQQRVTAQLRAALHNVHQIFFVWPLRDRLRLLQQDREIRRERTLREMEKDSPGNTRTLSSATQKTLDRKAQRQTKTMNVIPKSSASRILRPRLSQNTVCSSQSAVKKRDGCLGVRPRSLQRKCLSLG</sequence>
<feature type="region of interest" description="Disordered" evidence="1">
    <location>
        <begin position="297"/>
        <end position="376"/>
    </location>
</feature>
<dbReference type="GO" id="GO:0032053">
    <property type="term" value="P:ciliary basal body organization"/>
    <property type="evidence" value="ECO:0007669"/>
    <property type="project" value="TreeGrafter"/>
</dbReference>
<dbReference type="PANTHER" id="PTHR13594">
    <property type="entry name" value="CENTRIOLAR COILED-COIL PROTEIN OF 110 KDA"/>
    <property type="match status" value="1"/>
</dbReference>
<reference evidence="2 3" key="1">
    <citation type="submission" date="2018-10" db="EMBL/GenBank/DDBJ databases">
        <title>Genome assembly for a Yunnan-Guizhou Plateau 3E fish, Anabarilius grahami (Regan), and its evolutionary and genetic applications.</title>
        <authorList>
            <person name="Jiang W."/>
        </authorList>
    </citation>
    <scope>NUCLEOTIDE SEQUENCE [LARGE SCALE GENOMIC DNA]</scope>
    <source>
        <strain evidence="2">AG-KIZ</strain>
        <tissue evidence="2">Muscle</tissue>
    </source>
</reference>
<dbReference type="GO" id="GO:1903723">
    <property type="term" value="P:negative regulation of centriole elongation"/>
    <property type="evidence" value="ECO:0007669"/>
    <property type="project" value="TreeGrafter"/>
</dbReference>
<feature type="region of interest" description="Disordered" evidence="1">
    <location>
        <begin position="178"/>
        <end position="258"/>
    </location>
</feature>